<keyword evidence="8 10" id="KW-0503">Monooxygenase</keyword>
<dbReference type="GO" id="GO:0004497">
    <property type="term" value="F:monooxygenase activity"/>
    <property type="evidence" value="ECO:0007669"/>
    <property type="project" value="UniProtKB-KW"/>
</dbReference>
<gene>
    <name evidence="11" type="ORF">BDP27DRAFT_1365755</name>
</gene>
<dbReference type="AlphaFoldDB" id="A0A9P5U443"/>
<dbReference type="CDD" id="cd11065">
    <property type="entry name" value="CYP64-like"/>
    <property type="match status" value="1"/>
</dbReference>
<dbReference type="GO" id="GO:0016705">
    <property type="term" value="F:oxidoreductase activity, acting on paired donors, with incorporation or reduction of molecular oxygen"/>
    <property type="evidence" value="ECO:0007669"/>
    <property type="project" value="InterPro"/>
</dbReference>
<dbReference type="PROSITE" id="PS00086">
    <property type="entry name" value="CYTOCHROME_P450"/>
    <property type="match status" value="1"/>
</dbReference>
<evidence type="ECO:0000256" key="8">
    <source>
        <dbReference type="ARBA" id="ARBA00023033"/>
    </source>
</evidence>
<dbReference type="Pfam" id="PF00067">
    <property type="entry name" value="p450"/>
    <property type="match status" value="1"/>
</dbReference>
<evidence type="ECO:0000256" key="7">
    <source>
        <dbReference type="ARBA" id="ARBA00023004"/>
    </source>
</evidence>
<dbReference type="InterPro" id="IPR017972">
    <property type="entry name" value="Cyt_P450_CS"/>
</dbReference>
<evidence type="ECO:0000256" key="3">
    <source>
        <dbReference type="ARBA" id="ARBA00010617"/>
    </source>
</evidence>
<dbReference type="OrthoDB" id="2789670at2759"/>
<comment type="cofactor">
    <cofactor evidence="1 9">
        <name>heme</name>
        <dbReference type="ChEBI" id="CHEBI:30413"/>
    </cofactor>
</comment>
<dbReference type="InterPro" id="IPR036396">
    <property type="entry name" value="Cyt_P450_sf"/>
</dbReference>
<dbReference type="InterPro" id="IPR001128">
    <property type="entry name" value="Cyt_P450"/>
</dbReference>
<evidence type="ECO:0000256" key="4">
    <source>
        <dbReference type="ARBA" id="ARBA00022617"/>
    </source>
</evidence>
<dbReference type="PANTHER" id="PTHR46300">
    <property type="entry name" value="P450, PUTATIVE (EUROFUNG)-RELATED-RELATED"/>
    <property type="match status" value="1"/>
</dbReference>
<evidence type="ECO:0000256" key="9">
    <source>
        <dbReference type="PIRSR" id="PIRSR602401-1"/>
    </source>
</evidence>
<protein>
    <submittedName>
        <fullName evidence="11">Cytochrome P450</fullName>
    </submittedName>
</protein>
<reference evidence="11" key="1">
    <citation type="submission" date="2020-11" db="EMBL/GenBank/DDBJ databases">
        <authorList>
            <consortium name="DOE Joint Genome Institute"/>
            <person name="Ahrendt S."/>
            <person name="Riley R."/>
            <person name="Andreopoulos W."/>
            <person name="Labutti K."/>
            <person name="Pangilinan J."/>
            <person name="Ruiz-Duenas F.J."/>
            <person name="Barrasa J.M."/>
            <person name="Sanchez-Garcia M."/>
            <person name="Camarero S."/>
            <person name="Miyauchi S."/>
            <person name="Serrano A."/>
            <person name="Linde D."/>
            <person name="Babiker R."/>
            <person name="Drula E."/>
            <person name="Ayuso-Fernandez I."/>
            <person name="Pacheco R."/>
            <person name="Padilla G."/>
            <person name="Ferreira P."/>
            <person name="Barriuso J."/>
            <person name="Kellner H."/>
            <person name="Castanera R."/>
            <person name="Alfaro M."/>
            <person name="Ramirez L."/>
            <person name="Pisabarro A.G."/>
            <person name="Kuo A."/>
            <person name="Tritt A."/>
            <person name="Lipzen A."/>
            <person name="He G."/>
            <person name="Yan M."/>
            <person name="Ng V."/>
            <person name="Cullen D."/>
            <person name="Martin F."/>
            <person name="Rosso M.-N."/>
            <person name="Henrissat B."/>
            <person name="Hibbett D."/>
            <person name="Martinez A.T."/>
            <person name="Grigoriev I.V."/>
        </authorList>
    </citation>
    <scope>NUCLEOTIDE SEQUENCE</scope>
    <source>
        <strain evidence="11">AH 40177</strain>
    </source>
</reference>
<dbReference type="Proteomes" id="UP000772434">
    <property type="component" value="Unassembled WGS sequence"/>
</dbReference>
<comment type="caution">
    <text evidence="11">The sequence shown here is derived from an EMBL/GenBank/DDBJ whole genome shotgun (WGS) entry which is preliminary data.</text>
</comment>
<organism evidence="11 12">
    <name type="scientific">Rhodocollybia butyracea</name>
    <dbReference type="NCBI Taxonomy" id="206335"/>
    <lineage>
        <taxon>Eukaryota</taxon>
        <taxon>Fungi</taxon>
        <taxon>Dikarya</taxon>
        <taxon>Basidiomycota</taxon>
        <taxon>Agaricomycotina</taxon>
        <taxon>Agaricomycetes</taxon>
        <taxon>Agaricomycetidae</taxon>
        <taxon>Agaricales</taxon>
        <taxon>Marasmiineae</taxon>
        <taxon>Omphalotaceae</taxon>
        <taxon>Rhodocollybia</taxon>
    </lineage>
</organism>
<sequence>MVLEFLASVQHFPQTAVLISALSLATYLIIKRALGARTKLPLPPGPPTDSIWGNTFDAAFSYRRFEIWTQEYGPVFSLRMGILGLGGIRTIVIGRHQAAIDIMEKHGADLSDRPTFIAAGETLSGGMRILLVGTQAGGGTKFKKLRKTIQSHLQPKTTFLYHPVLRQMSRQHLLDIIDEYEHRASDGGSDGTSSSFVSTKHQQHAKRYAAAVVMSLAYGKVPQRYEDPDIQAVNRCLSRIGHAMRPGAWKVDVVPLLKYLPGHMSQLKVWHKEELELFGGKIDEVRAKMNRGEEVPASFGKYLIEHQASLGLSDNETAYLAGSMFGAGSDTSASAISIALMAAICHPEAQKRVQDELDSVVGRGRPPTFSDQDSLPQTMAFVNEASRWRPVSAGGFPHRATKDIIWQGYVIPKGSTVVANTWSVGRDPDVFPDPETFNPQRWIVIDSTGRAILRDDLKSYPFGFGRRVCPGQHLATASIFMNLALILWAFNLTPDEKHPIDTYAFTESANAQPLPFNAVFTPRVSVRPEDGEGKGWEILKEAFEGYGM</sequence>
<accession>A0A9P5U443</accession>
<dbReference type="SUPFAM" id="SSF48264">
    <property type="entry name" value="Cytochrome P450"/>
    <property type="match status" value="1"/>
</dbReference>
<dbReference type="EMBL" id="JADNRY010000089">
    <property type="protein sequence ID" value="KAF9066345.1"/>
    <property type="molecule type" value="Genomic_DNA"/>
</dbReference>
<evidence type="ECO:0000256" key="2">
    <source>
        <dbReference type="ARBA" id="ARBA00005179"/>
    </source>
</evidence>
<evidence type="ECO:0000256" key="6">
    <source>
        <dbReference type="ARBA" id="ARBA00023002"/>
    </source>
</evidence>
<keyword evidence="12" id="KW-1185">Reference proteome</keyword>
<dbReference type="PRINTS" id="PR00385">
    <property type="entry name" value="P450"/>
</dbReference>
<dbReference type="PRINTS" id="PR00463">
    <property type="entry name" value="EP450I"/>
</dbReference>
<evidence type="ECO:0000313" key="12">
    <source>
        <dbReference type="Proteomes" id="UP000772434"/>
    </source>
</evidence>
<evidence type="ECO:0000256" key="1">
    <source>
        <dbReference type="ARBA" id="ARBA00001971"/>
    </source>
</evidence>
<dbReference type="PANTHER" id="PTHR46300:SF1">
    <property type="entry name" value="P450, PUTATIVE (EUROFUNG)-RELATED"/>
    <property type="match status" value="1"/>
</dbReference>
<comment type="similarity">
    <text evidence="3 10">Belongs to the cytochrome P450 family.</text>
</comment>
<keyword evidence="5 9" id="KW-0479">Metal-binding</keyword>
<proteinExistence type="inferred from homology"/>
<dbReference type="Gene3D" id="1.10.630.10">
    <property type="entry name" value="Cytochrome P450"/>
    <property type="match status" value="1"/>
</dbReference>
<dbReference type="InterPro" id="IPR002401">
    <property type="entry name" value="Cyt_P450_E_grp-I"/>
</dbReference>
<evidence type="ECO:0000256" key="5">
    <source>
        <dbReference type="ARBA" id="ARBA00022723"/>
    </source>
</evidence>
<dbReference type="GO" id="GO:0005506">
    <property type="term" value="F:iron ion binding"/>
    <property type="evidence" value="ECO:0007669"/>
    <property type="project" value="InterPro"/>
</dbReference>
<keyword evidence="4 9" id="KW-0349">Heme</keyword>
<feature type="binding site" description="axial binding residue" evidence="9">
    <location>
        <position position="469"/>
    </location>
    <ligand>
        <name>heme</name>
        <dbReference type="ChEBI" id="CHEBI:30413"/>
    </ligand>
    <ligandPart>
        <name>Fe</name>
        <dbReference type="ChEBI" id="CHEBI:18248"/>
    </ligandPart>
</feature>
<keyword evidence="7 9" id="KW-0408">Iron</keyword>
<dbReference type="InterPro" id="IPR050364">
    <property type="entry name" value="Cytochrome_P450_fung"/>
</dbReference>
<dbReference type="GO" id="GO:0020037">
    <property type="term" value="F:heme binding"/>
    <property type="evidence" value="ECO:0007669"/>
    <property type="project" value="InterPro"/>
</dbReference>
<evidence type="ECO:0000256" key="10">
    <source>
        <dbReference type="RuleBase" id="RU000461"/>
    </source>
</evidence>
<comment type="pathway">
    <text evidence="2">Secondary metabolite biosynthesis.</text>
</comment>
<keyword evidence="6 10" id="KW-0560">Oxidoreductase</keyword>
<name>A0A9P5U443_9AGAR</name>
<evidence type="ECO:0000313" key="11">
    <source>
        <dbReference type="EMBL" id="KAF9066345.1"/>
    </source>
</evidence>